<comment type="similarity">
    <text evidence="1 5">Belongs to the glycosyl hydrolase 43 family.</text>
</comment>
<dbReference type="Proteomes" id="UP000284835">
    <property type="component" value="Unassembled WGS sequence"/>
</dbReference>
<evidence type="ECO:0000313" key="17">
    <source>
        <dbReference type="Proteomes" id="UP000286181"/>
    </source>
</evidence>
<dbReference type="SUPFAM" id="SSF75005">
    <property type="entry name" value="Arabinanase/levansucrase/invertase"/>
    <property type="match status" value="1"/>
</dbReference>
<dbReference type="InterPro" id="IPR006710">
    <property type="entry name" value="Glyco_hydro_43"/>
</dbReference>
<dbReference type="Proteomes" id="UP000286341">
    <property type="component" value="Unassembled WGS sequence"/>
</dbReference>
<dbReference type="EMBL" id="QSDV01000021">
    <property type="protein sequence ID" value="RGZ17094.1"/>
    <property type="molecule type" value="Genomic_DNA"/>
</dbReference>
<dbReference type="EMBL" id="QSFB01000008">
    <property type="protein sequence ID" value="RHA14132.1"/>
    <property type="molecule type" value="Genomic_DNA"/>
</dbReference>
<dbReference type="PIRSF" id="PIRSF025414">
    <property type="entry name" value="Alpha-L-arabinofuranosidase"/>
    <property type="match status" value="1"/>
</dbReference>
<evidence type="ECO:0000313" key="6">
    <source>
        <dbReference type="EMBL" id="RGM73050.1"/>
    </source>
</evidence>
<evidence type="ECO:0000313" key="18">
    <source>
        <dbReference type="Proteomes" id="UP000286220"/>
    </source>
</evidence>
<name>A0A395ZKN7_9FIRM</name>
<evidence type="ECO:0000313" key="13">
    <source>
        <dbReference type="Proteomes" id="UP000260758"/>
    </source>
</evidence>
<evidence type="ECO:0000256" key="4">
    <source>
        <dbReference type="ARBA" id="ARBA00023295"/>
    </source>
</evidence>
<protein>
    <submittedName>
        <fullName evidence="9">Alpha-N-arabinofuranosidase</fullName>
    </submittedName>
</protein>
<dbReference type="GO" id="GO:0004553">
    <property type="term" value="F:hydrolase activity, hydrolyzing O-glycosyl compounds"/>
    <property type="evidence" value="ECO:0007669"/>
    <property type="project" value="InterPro"/>
</dbReference>
<dbReference type="Proteomes" id="UP000286220">
    <property type="component" value="Unassembled WGS sequence"/>
</dbReference>
<dbReference type="Proteomes" id="UP000285209">
    <property type="component" value="Unassembled WGS sequence"/>
</dbReference>
<dbReference type="Gene3D" id="2.115.10.20">
    <property type="entry name" value="Glycosyl hydrolase domain, family 43"/>
    <property type="match status" value="1"/>
</dbReference>
<dbReference type="Proteomes" id="UP000260758">
    <property type="component" value="Unassembled WGS sequence"/>
</dbReference>
<evidence type="ECO:0000313" key="15">
    <source>
        <dbReference type="Proteomes" id="UP000284835"/>
    </source>
</evidence>
<evidence type="ECO:0000313" key="11">
    <source>
        <dbReference type="EMBL" id="RHD98192.1"/>
    </source>
</evidence>
<evidence type="ECO:0000313" key="9">
    <source>
        <dbReference type="EMBL" id="RHA14132.1"/>
    </source>
</evidence>
<keyword evidence="4 5" id="KW-0326">Glycosidase</keyword>
<reference evidence="13 14" key="1">
    <citation type="submission" date="2018-08" db="EMBL/GenBank/DDBJ databases">
        <title>A genome reference for cultivated species of the human gut microbiota.</title>
        <authorList>
            <person name="Zou Y."/>
            <person name="Xue W."/>
            <person name="Luo G."/>
        </authorList>
    </citation>
    <scope>NUCLEOTIDE SEQUENCE [LARGE SCALE GENOMIC DNA]</scope>
    <source>
        <strain evidence="12 17">AF39-14AC</strain>
        <strain evidence="11 15">AM30-13AC</strain>
        <strain evidence="10 18">AM42-17AT</strain>
        <strain evidence="9 19">AM44-1AT</strain>
        <strain evidence="8 14">AM48-7</strain>
        <strain evidence="7 16">AM54-25XD</strain>
        <strain evidence="6 13">OM07-13</strain>
    </source>
</reference>
<dbReference type="EMBL" id="QSJS01000001">
    <property type="protein sequence ID" value="RHD98192.1"/>
    <property type="molecule type" value="Genomic_DNA"/>
</dbReference>
<dbReference type="PANTHER" id="PTHR43817">
    <property type="entry name" value="GLYCOSYL HYDROLASE"/>
    <property type="match status" value="1"/>
</dbReference>
<dbReference type="EMBL" id="QROF01000006">
    <property type="protein sequence ID" value="RHL04392.1"/>
    <property type="molecule type" value="Genomic_DNA"/>
</dbReference>
<evidence type="ECO:0000313" key="10">
    <source>
        <dbReference type="EMBL" id="RHA92735.1"/>
    </source>
</evidence>
<dbReference type="InterPro" id="IPR016828">
    <property type="entry name" value="Alpha-L-arabinofuranosidase"/>
</dbReference>
<evidence type="ECO:0000256" key="1">
    <source>
        <dbReference type="ARBA" id="ARBA00009865"/>
    </source>
</evidence>
<dbReference type="GO" id="GO:0005975">
    <property type="term" value="P:carbohydrate metabolic process"/>
    <property type="evidence" value="ECO:0007669"/>
    <property type="project" value="InterPro"/>
</dbReference>
<evidence type="ECO:0000313" key="14">
    <source>
        <dbReference type="Proteomes" id="UP000283431"/>
    </source>
</evidence>
<dbReference type="AlphaFoldDB" id="A0A395ZKN7"/>
<dbReference type="EMBL" id="QSFZ01000005">
    <property type="protein sequence ID" value="RHA92735.1"/>
    <property type="molecule type" value="Genomic_DNA"/>
</dbReference>
<organism evidence="9 19">
    <name type="scientific">Agathobacter rectalis</name>
    <dbReference type="NCBI Taxonomy" id="39491"/>
    <lineage>
        <taxon>Bacteria</taxon>
        <taxon>Bacillati</taxon>
        <taxon>Bacillota</taxon>
        <taxon>Clostridia</taxon>
        <taxon>Lachnospirales</taxon>
        <taxon>Lachnospiraceae</taxon>
        <taxon>Agathobacter</taxon>
    </lineage>
</organism>
<evidence type="ECO:0000313" key="8">
    <source>
        <dbReference type="EMBL" id="RGZ74853.1"/>
    </source>
</evidence>
<dbReference type="InterPro" id="IPR023296">
    <property type="entry name" value="Glyco_hydro_beta-prop_sf"/>
</dbReference>
<sequence>MNKNNFVETSYNKPFIKQRADPYIYKHIDGSYYFTASVPEYDRIVLRHSDTMIGLKDAEEVTIWRKHESGIMSVHIWAPELHYLDNKWFIYYAAGDIDDIWAIRPYVLECEGQDPVNDSWKELGLVKRNDDFSFNDFSLDMTVFGNKGKRYCVWAEKVNIGKKISNLYIAQMKSATELATPQVLLTSPDFEWERVGFWVNEGPAYLEHNGKIFLTYSASETGECYCMGMLSIDENKNLLNPHEWKKEYKPILNTDIDKQIYGPGHNSFVKDENGNDIMIYHARQYNEIIGDPLYDHNRHAYRMKIIWDIEGNPVFDYENNF</sequence>
<dbReference type="EMBL" id="QSTP01000003">
    <property type="protein sequence ID" value="RGM73050.1"/>
    <property type="molecule type" value="Genomic_DNA"/>
</dbReference>
<proteinExistence type="inferred from homology"/>
<gene>
    <name evidence="12" type="ORF">DW038_08130</name>
    <name evidence="11" type="ORF">DW775_01525</name>
    <name evidence="10" type="ORF">DW912_06260</name>
    <name evidence="9" type="ORF">DW948_07515</name>
    <name evidence="8" type="ORF">DW975_09260</name>
    <name evidence="7" type="ORF">DXA03_10865</name>
    <name evidence="6" type="ORF">DXB99_05240</name>
</gene>
<dbReference type="PANTHER" id="PTHR43817:SF1">
    <property type="entry name" value="HYDROLASE, FAMILY 43, PUTATIVE (AFU_ORTHOLOGUE AFUA_3G01660)-RELATED"/>
    <property type="match status" value="1"/>
</dbReference>
<evidence type="ECO:0000313" key="19">
    <source>
        <dbReference type="Proteomes" id="UP000286341"/>
    </source>
</evidence>
<evidence type="ECO:0000313" key="12">
    <source>
        <dbReference type="EMBL" id="RHL04392.1"/>
    </source>
</evidence>
<evidence type="ECO:0000256" key="2">
    <source>
        <dbReference type="ARBA" id="ARBA00022729"/>
    </source>
</evidence>
<comment type="caution">
    <text evidence="9">The sequence shown here is derived from an EMBL/GenBank/DDBJ whole genome shotgun (WGS) entry which is preliminary data.</text>
</comment>
<evidence type="ECO:0000313" key="7">
    <source>
        <dbReference type="EMBL" id="RGZ17094.1"/>
    </source>
</evidence>
<evidence type="ECO:0000313" key="16">
    <source>
        <dbReference type="Proteomes" id="UP000285209"/>
    </source>
</evidence>
<keyword evidence="2" id="KW-0732">Signal</keyword>
<dbReference type="Proteomes" id="UP000286181">
    <property type="component" value="Unassembled WGS sequence"/>
</dbReference>
<accession>A0A395ZKN7</accession>
<dbReference type="RefSeq" id="WP_117718552.1">
    <property type="nucleotide sequence ID" value="NZ_QROF01000006.1"/>
</dbReference>
<evidence type="ECO:0000256" key="3">
    <source>
        <dbReference type="ARBA" id="ARBA00022801"/>
    </source>
</evidence>
<dbReference type="Pfam" id="PF04616">
    <property type="entry name" value="Glyco_hydro_43"/>
    <property type="match status" value="1"/>
</dbReference>
<dbReference type="Proteomes" id="UP000283431">
    <property type="component" value="Unassembled WGS sequence"/>
</dbReference>
<dbReference type="EMBL" id="QSEN01000015">
    <property type="protein sequence ID" value="RGZ74853.1"/>
    <property type="molecule type" value="Genomic_DNA"/>
</dbReference>
<keyword evidence="3 5" id="KW-0378">Hydrolase</keyword>
<evidence type="ECO:0000256" key="5">
    <source>
        <dbReference type="RuleBase" id="RU361187"/>
    </source>
</evidence>